<evidence type="ECO:0000313" key="1">
    <source>
        <dbReference type="EMBL" id="KNX36069.1"/>
    </source>
</evidence>
<comment type="caution">
    <text evidence="1">The sequence shown here is derived from an EMBL/GenBank/DDBJ whole genome shotgun (WGS) entry which is preliminary data.</text>
</comment>
<dbReference type="OrthoDB" id="3209715at2"/>
<organism evidence="1 2">
    <name type="scientific">Luteipulveratus halotolerans</name>
    <dbReference type="NCBI Taxonomy" id="1631356"/>
    <lineage>
        <taxon>Bacteria</taxon>
        <taxon>Bacillati</taxon>
        <taxon>Actinomycetota</taxon>
        <taxon>Actinomycetes</taxon>
        <taxon>Micrococcales</taxon>
        <taxon>Dermacoccaceae</taxon>
        <taxon>Luteipulveratus</taxon>
    </lineage>
</organism>
<dbReference type="RefSeq" id="WP_050668278.1">
    <property type="nucleotide sequence ID" value="NZ_LAIR01000002.1"/>
</dbReference>
<keyword evidence="2" id="KW-1185">Reference proteome</keyword>
<evidence type="ECO:0008006" key="3">
    <source>
        <dbReference type="Google" id="ProtNLM"/>
    </source>
</evidence>
<dbReference type="AlphaFoldDB" id="A0A0L6CEG4"/>
<proteinExistence type="predicted"/>
<accession>A0A0L6CEG4</accession>
<protein>
    <recommendedName>
        <fullName evidence="3">DUF559 domain-containing protein</fullName>
    </recommendedName>
</protein>
<dbReference type="Proteomes" id="UP000037397">
    <property type="component" value="Unassembled WGS sequence"/>
</dbReference>
<name>A0A0L6CEG4_9MICO</name>
<dbReference type="EMBL" id="LAIR01000002">
    <property type="protein sequence ID" value="KNX36069.1"/>
    <property type="molecule type" value="Genomic_DNA"/>
</dbReference>
<sequence length="310" mass="33799">MEQPAKNARRRAWRAHVTAEVAHGQDGVVSRAQLRGLGVTRWDLREEVAAGRWSMAGSQSVVLRPGGDLAERWRAIFEVGSGARLDGVTALLHAGLSGWEHTTIDVSVPHGTRVRRIDGVTIHALSRLEPSVSAGLPRARPAPAALRAASWARSERQAATLIAMTAQQRLASRSQLLAAWEALGRCRRRSFIGTVVRDVCAGAQSLGELDFAALCRRYRLPTPERQVVVEAAGSRYYLDVRWRDHSLVVEVDGAHHTLGMSVVDDALRQNVVMLGGDRVLRIPVLGLRVQEAEFMAQVAAGLGMDARRVA</sequence>
<gene>
    <name evidence="1" type="ORF">VV01_01135</name>
</gene>
<reference evidence="2" key="1">
    <citation type="submission" date="2015-03" db="EMBL/GenBank/DDBJ databases">
        <title>Luteipulveratus halotolerans sp. nov., a novel actinobacterium (Dermacoccaceae) from Sarawak, Malaysia.</title>
        <authorList>
            <person name="Juboi H."/>
            <person name="Basik A."/>
            <person name="Shamsul S.S."/>
            <person name="Arnold P."/>
            <person name="Schmitt E.K."/>
            <person name="Sanglier J.-J."/>
            <person name="Yeo T."/>
        </authorList>
    </citation>
    <scope>NUCLEOTIDE SEQUENCE [LARGE SCALE GENOMIC DNA]</scope>
    <source>
        <strain evidence="2">C296001</strain>
    </source>
</reference>
<dbReference type="STRING" id="1631356.VV01_01135"/>
<evidence type="ECO:0000313" key="2">
    <source>
        <dbReference type="Proteomes" id="UP000037397"/>
    </source>
</evidence>